<dbReference type="HOGENOM" id="CLU_465227_0_0_9"/>
<organism evidence="3 4">
    <name type="scientific">Helcococcus kunzii ATCC 51366</name>
    <dbReference type="NCBI Taxonomy" id="883114"/>
    <lineage>
        <taxon>Bacteria</taxon>
        <taxon>Bacillati</taxon>
        <taxon>Bacillota</taxon>
        <taxon>Tissierellia</taxon>
        <taxon>Tissierellales</taxon>
        <taxon>Peptoniphilaceae</taxon>
        <taxon>Helcococcus</taxon>
    </lineage>
</organism>
<dbReference type="InterPro" id="IPR002508">
    <property type="entry name" value="MurNAc-LAA_cat"/>
</dbReference>
<proteinExistence type="predicted"/>
<feature type="compositionally biased region" description="Polar residues" evidence="1">
    <location>
        <begin position="216"/>
        <end position="227"/>
    </location>
</feature>
<feature type="domain" description="MurNAc-LAA" evidence="2">
    <location>
        <begin position="391"/>
        <end position="570"/>
    </location>
</feature>
<dbReference type="Pfam" id="PF01520">
    <property type="entry name" value="Amidase_3"/>
    <property type="match status" value="1"/>
</dbReference>
<dbReference type="eggNOG" id="COG0860">
    <property type="taxonomic scope" value="Bacteria"/>
</dbReference>
<dbReference type="Gene3D" id="3.40.630.40">
    <property type="entry name" value="Zn-dependent exopeptidases"/>
    <property type="match status" value="1"/>
</dbReference>
<accession>H3NL49</accession>
<dbReference type="Proteomes" id="UP000004191">
    <property type="component" value="Unassembled WGS sequence"/>
</dbReference>
<evidence type="ECO:0000259" key="2">
    <source>
        <dbReference type="Pfam" id="PF01520"/>
    </source>
</evidence>
<dbReference type="AlphaFoldDB" id="H3NL49"/>
<evidence type="ECO:0000313" key="3">
    <source>
        <dbReference type="EMBL" id="EHR36305.1"/>
    </source>
</evidence>
<evidence type="ECO:0000313" key="4">
    <source>
        <dbReference type="Proteomes" id="UP000004191"/>
    </source>
</evidence>
<reference evidence="3 4" key="1">
    <citation type="submission" date="2012-01" db="EMBL/GenBank/DDBJ databases">
        <title>The Genome Sequence of Helcococcus kunzii ATCC 51366.</title>
        <authorList>
            <consortium name="The Broad Institute Genome Sequencing Platform"/>
            <person name="Earl A."/>
            <person name="Ward D."/>
            <person name="Feldgarden M."/>
            <person name="Gevers D."/>
            <person name="Huys G."/>
            <person name="Young S.K."/>
            <person name="Zeng Q."/>
            <person name="Gargeya S."/>
            <person name="Fitzgerald M."/>
            <person name="Haas B."/>
            <person name="Abouelleil A."/>
            <person name="Alvarado L."/>
            <person name="Arachchi H.M."/>
            <person name="Berlin A."/>
            <person name="Chapman S.B."/>
            <person name="Gearin G."/>
            <person name="Goldberg J."/>
            <person name="Griggs A."/>
            <person name="Gujja S."/>
            <person name="Hansen M."/>
            <person name="Heiman D."/>
            <person name="Howarth C."/>
            <person name="Larimer J."/>
            <person name="Lui A."/>
            <person name="MacDonald P.J.P."/>
            <person name="McCowen C."/>
            <person name="Montmayeur A."/>
            <person name="Murphy C."/>
            <person name="Neiman D."/>
            <person name="Pearson M."/>
            <person name="Priest M."/>
            <person name="Roberts A."/>
            <person name="Saif S."/>
            <person name="Shea T."/>
            <person name="Sisk P."/>
            <person name="Stolte C."/>
            <person name="Sykes S."/>
            <person name="Wortman J."/>
            <person name="Nusbaum C."/>
            <person name="Birren B."/>
        </authorList>
    </citation>
    <scope>NUCLEOTIDE SEQUENCE [LARGE SCALE GENOMIC DNA]</scope>
    <source>
        <strain evidence="3 4">ATCC 51366</strain>
    </source>
</reference>
<dbReference type="GeneID" id="96998085"/>
<comment type="caution">
    <text evidence="3">The sequence shown here is derived from an EMBL/GenBank/DDBJ whole genome shotgun (WGS) entry which is preliminary data.</text>
</comment>
<dbReference type="STRING" id="883114.HMPREF9709_00060"/>
<keyword evidence="4" id="KW-1185">Reference proteome</keyword>
<protein>
    <recommendedName>
        <fullName evidence="2">MurNAc-LAA domain-containing protein</fullName>
    </recommendedName>
</protein>
<evidence type="ECO:0000256" key="1">
    <source>
        <dbReference type="SAM" id="MobiDB-lite"/>
    </source>
</evidence>
<sequence length="586" mass="63521">MKTKTISKKIIVSVLILAFILPFIFTGIYSEASETKASLQQNMNTYGFNVDLSNMKIEITKSVTRYGNAADANNKAHGLKPYTAGTYYVYKSVNGAINISKQTNSPGSWINARDLAGKTKSNNKVNTGNVSNINAATVKLNKGTKVYVSAEEAVNGVNSKASYSADTYYVYKSTKSAINITKVKGQPGAWVPKSALSNATPTEIEKPDSSKVVNKPSKNAPTNITSSNGKVVISGRINIYMTAADALNGTNSRGSWSAGTYDIYKSYGKAINITTQPGQPGSWIDGSKLNTNNKKDTNKPAPVQNINDTVLLNTDVKVYGNAYDAISGTNPAATFSKGTYYIYKTYGNTINISAQKGQPGGWIIADVKSIPASGVKTDSNTIKTGKQFVLVLDPGHGEGIAHNRGGLLFNEGDQNYKFTQSIINEASKYSNIIVKTTRTYNSEDPSFEDRAKAGNGADLFVSIHSNAAKANVRGVEAWGSQKNSKTGQNFANDLTKTWSEVMSTPNRGVMYDYKDARGNSHVALSPDSSKDDTWFVFKGNSAKEKVLLESVFHTNLQDSQVYLNNQERLAREFMNLVAKNFGIISR</sequence>
<dbReference type="EMBL" id="AGEI01000002">
    <property type="protein sequence ID" value="EHR36305.1"/>
    <property type="molecule type" value="Genomic_DNA"/>
</dbReference>
<dbReference type="GO" id="GO:0009253">
    <property type="term" value="P:peptidoglycan catabolic process"/>
    <property type="evidence" value="ECO:0007669"/>
    <property type="project" value="InterPro"/>
</dbReference>
<dbReference type="RefSeq" id="WP_005396842.1">
    <property type="nucleotide sequence ID" value="NZ_JH601088.1"/>
</dbReference>
<dbReference type="CDD" id="cd02696">
    <property type="entry name" value="MurNAc-LAA"/>
    <property type="match status" value="1"/>
</dbReference>
<name>H3NL49_9FIRM</name>
<dbReference type="SUPFAM" id="SSF53187">
    <property type="entry name" value="Zn-dependent exopeptidases"/>
    <property type="match status" value="1"/>
</dbReference>
<gene>
    <name evidence="3" type="ORF">HMPREF9709_00060</name>
</gene>
<feature type="region of interest" description="Disordered" evidence="1">
    <location>
        <begin position="200"/>
        <end position="227"/>
    </location>
</feature>
<dbReference type="GO" id="GO:0008745">
    <property type="term" value="F:N-acetylmuramoyl-L-alanine amidase activity"/>
    <property type="evidence" value="ECO:0007669"/>
    <property type="project" value="InterPro"/>
</dbReference>